<accession>A0ACC2GU12</accession>
<evidence type="ECO:0000313" key="1">
    <source>
        <dbReference type="EMBL" id="KAJ8007149.1"/>
    </source>
</evidence>
<reference evidence="1" key="1">
    <citation type="submission" date="2021-05" db="EMBL/GenBank/DDBJ databases">
        <authorList>
            <person name="Pan Q."/>
            <person name="Jouanno E."/>
            <person name="Zahm M."/>
            <person name="Klopp C."/>
            <person name="Cabau C."/>
            <person name="Louis A."/>
            <person name="Berthelot C."/>
            <person name="Parey E."/>
            <person name="Roest Crollius H."/>
            <person name="Montfort J."/>
            <person name="Robinson-Rechavi M."/>
            <person name="Bouchez O."/>
            <person name="Lampietro C."/>
            <person name="Lopez Roques C."/>
            <person name="Donnadieu C."/>
            <person name="Postlethwait J."/>
            <person name="Bobe J."/>
            <person name="Dillon D."/>
            <person name="Chandos A."/>
            <person name="von Hippel F."/>
            <person name="Guiguen Y."/>
        </authorList>
    </citation>
    <scope>NUCLEOTIDE SEQUENCE</scope>
    <source>
        <strain evidence="1">YG-Jan2019</strain>
    </source>
</reference>
<organism evidence="1 2">
    <name type="scientific">Dallia pectoralis</name>
    <name type="common">Alaska blackfish</name>
    <dbReference type="NCBI Taxonomy" id="75939"/>
    <lineage>
        <taxon>Eukaryota</taxon>
        <taxon>Metazoa</taxon>
        <taxon>Chordata</taxon>
        <taxon>Craniata</taxon>
        <taxon>Vertebrata</taxon>
        <taxon>Euteleostomi</taxon>
        <taxon>Actinopterygii</taxon>
        <taxon>Neopterygii</taxon>
        <taxon>Teleostei</taxon>
        <taxon>Protacanthopterygii</taxon>
        <taxon>Esociformes</taxon>
        <taxon>Umbridae</taxon>
        <taxon>Dallia</taxon>
    </lineage>
</organism>
<comment type="caution">
    <text evidence="1">The sequence shown here is derived from an EMBL/GenBank/DDBJ whole genome shotgun (WGS) entry which is preliminary data.</text>
</comment>
<proteinExistence type="predicted"/>
<sequence>MNLVPLDITMRSSHTRLLSRFGTRCDDGGVFTMSCGNIPSVGPMLNDKNNQSHLQLDIYSGSIHILATDQL</sequence>
<evidence type="ECO:0000313" key="2">
    <source>
        <dbReference type="Proteomes" id="UP001157502"/>
    </source>
</evidence>
<protein>
    <submittedName>
        <fullName evidence="1">Uncharacterized protein</fullName>
    </submittedName>
</protein>
<keyword evidence="2" id="KW-1185">Reference proteome</keyword>
<gene>
    <name evidence="1" type="ORF">DPEC_G00114550</name>
</gene>
<dbReference type="EMBL" id="CM055736">
    <property type="protein sequence ID" value="KAJ8007149.1"/>
    <property type="molecule type" value="Genomic_DNA"/>
</dbReference>
<name>A0ACC2GU12_DALPE</name>
<dbReference type="Proteomes" id="UP001157502">
    <property type="component" value="Chromosome 9"/>
</dbReference>